<dbReference type="OrthoDB" id="7318948at2759"/>
<dbReference type="SUPFAM" id="SSF50978">
    <property type="entry name" value="WD40 repeat-like"/>
    <property type="match status" value="1"/>
</dbReference>
<sequence>GENLYAQVWSTLPLDDLGLKTMNVLAAAGARSTVLLIHPDAGICYQMFRTVPNKAAAVICALLFHPKKATWLFCGHEDGQIQLWDIGTPTLPEYEVSQVHLLTIPPVARDVYNLAFSCTHDLLIGGCDGGLYAWKVDLKKIEAGESLERLEFVLPEVDGNGSVLDSISMLRDDLLAAKCALHGQIYVFSVSKALSVAKLNKSRSQLQAEVKTEMMVRLRWSDTDNYYMNMGLDSRSCLLVCGDDKGALWVYDLADLVTGRATSPLTGGAPIPMVEPVKILEWPELEDAEVEKARKLRLDTYDIVVDKCTVSYGAQHIVAVTSNNMVCIWRH</sequence>
<dbReference type="GO" id="GO:0071169">
    <property type="term" value="P:establishment of protein localization to chromatin"/>
    <property type="evidence" value="ECO:0007669"/>
    <property type="project" value="TreeGrafter"/>
</dbReference>
<feature type="non-terminal residue" evidence="2">
    <location>
        <position position="1"/>
    </location>
</feature>
<dbReference type="PANTHER" id="PTHR24370">
    <property type="entry name" value="OPTICIN"/>
    <property type="match status" value="1"/>
</dbReference>
<dbReference type="InterPro" id="IPR052489">
    <property type="entry name" value="LRWD1"/>
</dbReference>
<dbReference type="GO" id="GO:0004386">
    <property type="term" value="F:helicase activity"/>
    <property type="evidence" value="ECO:0007669"/>
    <property type="project" value="UniProtKB-KW"/>
</dbReference>
<name>A0A0N6Z2M1_ERISI</name>
<dbReference type="EMBL" id="KF806732">
    <property type="protein sequence ID" value="AIS92517.1"/>
    <property type="molecule type" value="mRNA"/>
</dbReference>
<feature type="non-terminal residue" evidence="2">
    <location>
        <position position="331"/>
    </location>
</feature>
<dbReference type="Gene3D" id="2.130.10.10">
    <property type="entry name" value="YVTN repeat-like/Quinoprotein amine dehydrogenase"/>
    <property type="match status" value="1"/>
</dbReference>
<dbReference type="GO" id="GO:0005664">
    <property type="term" value="C:nuclear origin of replication recognition complex"/>
    <property type="evidence" value="ECO:0007669"/>
    <property type="project" value="TreeGrafter"/>
</dbReference>
<dbReference type="InterPro" id="IPR056160">
    <property type="entry name" value="WD_LRWD1"/>
</dbReference>
<dbReference type="Pfam" id="PF23215">
    <property type="entry name" value="WD_LRWD1"/>
    <property type="match status" value="1"/>
</dbReference>
<evidence type="ECO:0000313" key="2">
    <source>
        <dbReference type="EMBL" id="AIS92517.1"/>
    </source>
</evidence>
<accession>A0A0N6Z2M1</accession>
<keyword evidence="2" id="KW-0547">Nucleotide-binding</keyword>
<reference evidence="2" key="2">
    <citation type="journal article" date="2015" name="Biosci. Rep.">
        <title>FOXL2 Down-regulates Vitellogenin Expression at Mature Stage in Eriocheir sinensis.</title>
        <authorList>
            <person name="Li Q."/>
            <person name="Xie J."/>
            <person name="He L."/>
            <person name="Wang Y."/>
            <person name="Yang H."/>
            <person name="Duan Z."/>
            <person name="Wang Q."/>
        </authorList>
    </citation>
    <scope>NUCLEOTIDE SEQUENCE</scope>
</reference>
<keyword evidence="2" id="KW-0378">Hydrolase</keyword>
<dbReference type="InterPro" id="IPR015943">
    <property type="entry name" value="WD40/YVTN_repeat-like_dom_sf"/>
</dbReference>
<organism evidence="2">
    <name type="scientific">Eriocheir sinensis</name>
    <name type="common">Chinese mitten crab</name>
    <dbReference type="NCBI Taxonomy" id="95602"/>
    <lineage>
        <taxon>Eukaryota</taxon>
        <taxon>Metazoa</taxon>
        <taxon>Ecdysozoa</taxon>
        <taxon>Arthropoda</taxon>
        <taxon>Crustacea</taxon>
        <taxon>Multicrustacea</taxon>
        <taxon>Malacostraca</taxon>
        <taxon>Eumalacostraca</taxon>
        <taxon>Eucarida</taxon>
        <taxon>Decapoda</taxon>
        <taxon>Pleocyemata</taxon>
        <taxon>Brachyura</taxon>
        <taxon>Eubrachyura</taxon>
        <taxon>Grapsoidea</taxon>
        <taxon>Varunidae</taxon>
        <taxon>Eriocheir</taxon>
    </lineage>
</organism>
<dbReference type="InterPro" id="IPR036322">
    <property type="entry name" value="WD40_repeat_dom_sf"/>
</dbReference>
<keyword evidence="2" id="KW-0347">Helicase</keyword>
<dbReference type="AlphaFoldDB" id="A0A0N6Z2M1"/>
<reference evidence="2" key="1">
    <citation type="submission" date="2013-11" db="EMBL/GenBank/DDBJ databases">
        <authorList>
            <person name="Hoang H.T."/>
            <person name="Killian M.L."/>
            <person name="Madson D.M."/>
            <person name="Arruda P.H.E."/>
            <person name="Sun D."/>
            <person name="Schwartz K.J."/>
            <person name="Yoon K."/>
        </authorList>
    </citation>
    <scope>NUCLEOTIDE SEQUENCE</scope>
</reference>
<proteinExistence type="evidence at transcript level"/>
<dbReference type="GO" id="GO:0006325">
    <property type="term" value="P:chromatin organization"/>
    <property type="evidence" value="ECO:0007669"/>
    <property type="project" value="TreeGrafter"/>
</dbReference>
<evidence type="ECO:0000259" key="1">
    <source>
        <dbReference type="Pfam" id="PF23215"/>
    </source>
</evidence>
<feature type="domain" description="Leucine-rich repeat and WD repeat-containing protein 1 WD" evidence="1">
    <location>
        <begin position="1"/>
        <end position="330"/>
    </location>
</feature>
<dbReference type="GO" id="GO:0003682">
    <property type="term" value="F:chromatin binding"/>
    <property type="evidence" value="ECO:0007669"/>
    <property type="project" value="TreeGrafter"/>
</dbReference>
<dbReference type="PANTHER" id="PTHR24370:SF10">
    <property type="entry name" value="LEUCINE-RICH REPEAT AND WD REPEAT-CONTAINING PROTEIN 1"/>
    <property type="match status" value="1"/>
</dbReference>
<keyword evidence="2" id="KW-0067">ATP-binding</keyword>
<protein>
    <submittedName>
        <fullName evidence="2">Dead box ATP-dependent RNA helicase 20</fullName>
    </submittedName>
</protein>